<dbReference type="EMBL" id="JACHFV010000016">
    <property type="protein sequence ID" value="MBB5297039.1"/>
    <property type="molecule type" value="Genomic_DNA"/>
</dbReference>
<dbReference type="Proteomes" id="UP000308000">
    <property type="component" value="Unassembled WGS sequence"/>
</dbReference>
<gene>
    <name evidence="3" type="ORF">FCS05_16880</name>
    <name evidence="2" type="ORF">HNQ10_003899</name>
</gene>
<feature type="transmembrane region" description="Helical" evidence="1">
    <location>
        <begin position="148"/>
        <end position="169"/>
    </location>
</feature>
<dbReference type="RefSeq" id="WP_129118041.1">
    <property type="nucleotide sequence ID" value="NZ_BSUI01000014.1"/>
</dbReference>
<dbReference type="NCBIfam" id="TIGR04370">
    <property type="entry name" value="glyco_rpt_poly"/>
    <property type="match status" value="1"/>
</dbReference>
<dbReference type="InterPro" id="IPR029468">
    <property type="entry name" value="O-ag_pol_Wzy"/>
</dbReference>
<name>A0AAJ5F177_9DEIO</name>
<feature type="transmembrane region" description="Helical" evidence="1">
    <location>
        <begin position="256"/>
        <end position="277"/>
    </location>
</feature>
<feature type="transmembrane region" description="Helical" evidence="1">
    <location>
        <begin position="189"/>
        <end position="208"/>
    </location>
</feature>
<accession>A0AAJ5F177</accession>
<dbReference type="Proteomes" id="UP000536909">
    <property type="component" value="Unassembled WGS sequence"/>
</dbReference>
<proteinExistence type="predicted"/>
<feature type="transmembrane region" description="Helical" evidence="1">
    <location>
        <begin position="413"/>
        <end position="430"/>
    </location>
</feature>
<organism evidence="3 4">
    <name type="scientific">Deinococcus metallilatus</name>
    <dbReference type="NCBI Taxonomy" id="1211322"/>
    <lineage>
        <taxon>Bacteria</taxon>
        <taxon>Thermotogati</taxon>
        <taxon>Deinococcota</taxon>
        <taxon>Deinococci</taxon>
        <taxon>Deinococcales</taxon>
        <taxon>Deinococcaceae</taxon>
        <taxon>Deinococcus</taxon>
    </lineage>
</organism>
<keyword evidence="1" id="KW-0812">Transmembrane</keyword>
<feature type="transmembrane region" description="Helical" evidence="1">
    <location>
        <begin position="215"/>
        <end position="236"/>
    </location>
</feature>
<feature type="transmembrane region" description="Helical" evidence="1">
    <location>
        <begin position="100"/>
        <end position="121"/>
    </location>
</feature>
<evidence type="ECO:0000313" key="5">
    <source>
        <dbReference type="Proteomes" id="UP000536909"/>
    </source>
</evidence>
<reference evidence="3 4" key="1">
    <citation type="submission" date="2019-04" db="EMBL/GenBank/DDBJ databases">
        <title>Deinococcus metalilatus MA1002 mutant No.5.</title>
        <authorList>
            <person name="Park W."/>
            <person name="Park C."/>
        </authorList>
    </citation>
    <scope>NUCLEOTIDE SEQUENCE [LARGE SCALE GENOMIC DNA]</scope>
    <source>
        <strain evidence="3 4">MA1002-m5</strain>
    </source>
</reference>
<protein>
    <submittedName>
        <fullName evidence="3">O-antigen polysaccharide polymerase Wzy</fullName>
    </submittedName>
    <submittedName>
        <fullName evidence="2">Oligosaccharide repeat unit polymerase</fullName>
    </submittedName>
</protein>
<dbReference type="AlphaFoldDB" id="A0AAJ5F177"/>
<dbReference type="Pfam" id="PF14296">
    <property type="entry name" value="O-ag_pol_Wzy"/>
    <property type="match status" value="1"/>
</dbReference>
<feature type="transmembrane region" description="Helical" evidence="1">
    <location>
        <begin position="327"/>
        <end position="346"/>
    </location>
</feature>
<sequence>MMVSRLFNIFVAVVTLFAIFSLKTFEITTLDKISFLSAIMLIFAVLHLVLDYYSLGRRFVITPYNIFFTALFIFNLGYSITNGFPGGPKFTDIPVDESIIFRAVEYVSLSIVVFSLGYLLFCSPRGVKGGPVEIEGFFRKKEVRTISVLLLLLSLPFLVYELLNKIILVSRYGYLGYYKNVDDSSLGSIISSFSSFAIMMLLVCIVLFKGEKTITVLLTLAFFLATALNIMLGFRAGGMLPFLVYLYIRDRYIRKVNYIGALPIVLLTFIIVFPIIAEYRDFIGQSNRNLGSENESGLIGIIRELGRTFQATAYTMKVLDFTNEFRLGWSYVGALGLVLPSGVLGIDVESVRPSVWLVSIVDPVFKRAGGGLGFSMIAESYYNFGILGGLAAMFLQGILIGKLSEISLFSRRYILGLLAAAYMSVLVFYVRQEAVGVVRGFFWFVVGTYAAYLITCYRGNAVEARRLRELGGDR</sequence>
<dbReference type="EMBL" id="VBRC01000014">
    <property type="protein sequence ID" value="TLK23046.1"/>
    <property type="molecule type" value="Genomic_DNA"/>
</dbReference>
<evidence type="ECO:0000313" key="4">
    <source>
        <dbReference type="Proteomes" id="UP000308000"/>
    </source>
</evidence>
<keyword evidence="1" id="KW-1133">Transmembrane helix</keyword>
<feature type="transmembrane region" description="Helical" evidence="1">
    <location>
        <begin position="34"/>
        <end position="53"/>
    </location>
</feature>
<evidence type="ECO:0000313" key="2">
    <source>
        <dbReference type="EMBL" id="MBB5297039.1"/>
    </source>
</evidence>
<feature type="transmembrane region" description="Helical" evidence="1">
    <location>
        <begin position="381"/>
        <end position="401"/>
    </location>
</feature>
<evidence type="ECO:0000313" key="3">
    <source>
        <dbReference type="EMBL" id="TLK23046.1"/>
    </source>
</evidence>
<keyword evidence="1" id="KW-0472">Membrane</keyword>
<reference evidence="2 5" key="2">
    <citation type="submission" date="2020-08" db="EMBL/GenBank/DDBJ databases">
        <title>Genomic Encyclopedia of Type Strains, Phase IV (KMG-IV): sequencing the most valuable type-strain genomes for metagenomic binning, comparative biology and taxonomic classification.</title>
        <authorList>
            <person name="Goeker M."/>
        </authorList>
    </citation>
    <scope>NUCLEOTIDE SEQUENCE [LARGE SCALE GENOMIC DNA]</scope>
    <source>
        <strain evidence="2 5">DSM 105434</strain>
    </source>
</reference>
<evidence type="ECO:0000256" key="1">
    <source>
        <dbReference type="SAM" id="Phobius"/>
    </source>
</evidence>
<feature type="transmembrane region" description="Helical" evidence="1">
    <location>
        <begin position="436"/>
        <end position="457"/>
    </location>
</feature>
<feature type="transmembrane region" description="Helical" evidence="1">
    <location>
        <begin position="60"/>
        <end position="80"/>
    </location>
</feature>
<keyword evidence="5" id="KW-1185">Reference proteome</keyword>
<comment type="caution">
    <text evidence="3">The sequence shown here is derived from an EMBL/GenBank/DDBJ whole genome shotgun (WGS) entry which is preliminary data.</text>
</comment>